<feature type="compositionally biased region" description="Basic and acidic residues" evidence="7">
    <location>
        <begin position="442"/>
        <end position="451"/>
    </location>
</feature>
<feature type="repeat" description="NHL" evidence="6">
    <location>
        <begin position="756"/>
        <end position="799"/>
    </location>
</feature>
<feature type="domain" description="RING-type" evidence="8">
    <location>
        <begin position="19"/>
        <end position="61"/>
    </location>
</feature>
<dbReference type="SUPFAM" id="SSF101898">
    <property type="entry name" value="NHL repeat"/>
    <property type="match status" value="1"/>
</dbReference>
<keyword evidence="3 5" id="KW-0863">Zinc-finger</keyword>
<dbReference type="FunFam" id="2.120.10.30:FF:000013">
    <property type="entry name" value="E3 ubiquitin-protein ligase TRIM71"/>
    <property type="match status" value="1"/>
</dbReference>
<feature type="repeat" description="NHL" evidence="6">
    <location>
        <begin position="662"/>
        <end position="705"/>
    </location>
</feature>
<dbReference type="InterPro" id="IPR001258">
    <property type="entry name" value="NHL_repeat"/>
</dbReference>
<feature type="compositionally biased region" description="Polar residues" evidence="7">
    <location>
        <begin position="463"/>
        <end position="473"/>
    </location>
</feature>
<evidence type="ECO:0000256" key="7">
    <source>
        <dbReference type="SAM" id="MobiDB-lite"/>
    </source>
</evidence>
<feature type="repeat" description="NHL" evidence="6">
    <location>
        <begin position="803"/>
        <end position="846"/>
    </location>
</feature>
<proteinExistence type="predicted"/>
<dbReference type="HOGENOM" id="CLU_002505_1_0_1"/>
<dbReference type="Gene3D" id="3.30.40.10">
    <property type="entry name" value="Zinc/RING finger domain, C3HC4 (zinc finger)"/>
    <property type="match status" value="1"/>
</dbReference>
<feature type="compositionally biased region" description="Polar residues" evidence="7">
    <location>
        <begin position="383"/>
        <end position="398"/>
    </location>
</feature>
<protein>
    <recommendedName>
        <fullName evidence="8">RING-type domain-containing protein</fullName>
    </recommendedName>
</protein>
<dbReference type="SUPFAM" id="SSF57850">
    <property type="entry name" value="RING/U-box"/>
    <property type="match status" value="1"/>
</dbReference>
<dbReference type="Pfam" id="PF00097">
    <property type="entry name" value="zf-C3HC4"/>
    <property type="match status" value="1"/>
</dbReference>
<dbReference type="RefSeq" id="XP_009044990.1">
    <property type="nucleotide sequence ID" value="XM_009046742.1"/>
</dbReference>
<dbReference type="PROSITE" id="PS51125">
    <property type="entry name" value="NHL"/>
    <property type="match status" value="6"/>
</dbReference>
<feature type="compositionally biased region" description="Low complexity" evidence="7">
    <location>
        <begin position="569"/>
        <end position="600"/>
    </location>
</feature>
<evidence type="ECO:0000256" key="3">
    <source>
        <dbReference type="ARBA" id="ARBA00022771"/>
    </source>
</evidence>
<evidence type="ECO:0000256" key="2">
    <source>
        <dbReference type="ARBA" id="ARBA00022737"/>
    </source>
</evidence>
<dbReference type="CDD" id="cd14954">
    <property type="entry name" value="NHL_TRIM71_like"/>
    <property type="match status" value="1"/>
</dbReference>
<dbReference type="PANTHER" id="PTHR24104">
    <property type="entry name" value="E3 UBIQUITIN-PROTEIN LIGASE NHLRC1-RELATED"/>
    <property type="match status" value="1"/>
</dbReference>
<keyword evidence="10" id="KW-1185">Reference proteome</keyword>
<evidence type="ECO:0000313" key="9">
    <source>
        <dbReference type="EMBL" id="ESP04293.1"/>
    </source>
</evidence>
<dbReference type="FunFam" id="2.120.10.30:FF:000037">
    <property type="entry name" value="Uncharacterized protein, isoform E"/>
    <property type="match status" value="1"/>
</dbReference>
<feature type="compositionally biased region" description="Polar residues" evidence="7">
    <location>
        <begin position="408"/>
        <end position="427"/>
    </location>
</feature>
<dbReference type="AlphaFoldDB" id="V4B1Q8"/>
<evidence type="ECO:0000256" key="6">
    <source>
        <dbReference type="PROSITE-ProRule" id="PRU00504"/>
    </source>
</evidence>
<dbReference type="GO" id="GO:0061630">
    <property type="term" value="F:ubiquitin protein ligase activity"/>
    <property type="evidence" value="ECO:0007669"/>
    <property type="project" value="TreeGrafter"/>
</dbReference>
<dbReference type="InterPro" id="IPR018957">
    <property type="entry name" value="Znf_C3HC4_RING-type"/>
</dbReference>
<gene>
    <name evidence="9" type="ORF">LOTGIDRAFT_170883</name>
</gene>
<dbReference type="EMBL" id="KB199806">
    <property type="protein sequence ID" value="ESP04293.1"/>
    <property type="molecule type" value="Genomic_DNA"/>
</dbReference>
<keyword evidence="1" id="KW-0479">Metal-binding</keyword>
<feature type="region of interest" description="Disordered" evidence="7">
    <location>
        <begin position="383"/>
        <end position="613"/>
    </location>
</feature>
<dbReference type="SMART" id="SM00184">
    <property type="entry name" value="RING"/>
    <property type="match status" value="1"/>
</dbReference>
<feature type="repeat" description="NHL" evidence="6">
    <location>
        <begin position="853"/>
        <end position="890"/>
    </location>
</feature>
<dbReference type="InterPro" id="IPR011042">
    <property type="entry name" value="6-blade_b-propeller_TolB-like"/>
</dbReference>
<feature type="repeat" description="NHL" evidence="6">
    <location>
        <begin position="616"/>
        <end position="658"/>
    </location>
</feature>
<dbReference type="GO" id="GO:0043161">
    <property type="term" value="P:proteasome-mediated ubiquitin-dependent protein catabolic process"/>
    <property type="evidence" value="ECO:0007669"/>
    <property type="project" value="TreeGrafter"/>
</dbReference>
<dbReference type="OMA" id="EEYIHRY"/>
<dbReference type="Pfam" id="PF01436">
    <property type="entry name" value="NHL"/>
    <property type="match status" value="6"/>
</dbReference>
<evidence type="ECO:0000313" key="10">
    <source>
        <dbReference type="Proteomes" id="UP000030746"/>
    </source>
</evidence>
<dbReference type="PROSITE" id="PS50089">
    <property type="entry name" value="ZF_RING_2"/>
    <property type="match status" value="1"/>
</dbReference>
<dbReference type="KEGG" id="lgi:LOTGIDRAFT_170883"/>
<dbReference type="GO" id="GO:0008270">
    <property type="term" value="F:zinc ion binding"/>
    <property type="evidence" value="ECO:0007669"/>
    <property type="project" value="UniProtKB-KW"/>
</dbReference>
<dbReference type="CTD" id="20241583"/>
<dbReference type="PANTHER" id="PTHR24104:SF47">
    <property type="entry name" value="E3 UBIQUITIN-PROTEIN LIGASE NHLRC1"/>
    <property type="match status" value="1"/>
</dbReference>
<evidence type="ECO:0000256" key="5">
    <source>
        <dbReference type="PROSITE-ProRule" id="PRU00175"/>
    </source>
</evidence>
<evidence type="ECO:0000259" key="8">
    <source>
        <dbReference type="PROSITE" id="PS50089"/>
    </source>
</evidence>
<name>V4B1Q8_LOTGI</name>
<keyword evidence="2" id="KW-0677">Repeat</keyword>
<evidence type="ECO:0000256" key="1">
    <source>
        <dbReference type="ARBA" id="ARBA00022723"/>
    </source>
</evidence>
<reference evidence="9 10" key="1">
    <citation type="journal article" date="2013" name="Nature">
        <title>Insights into bilaterian evolution from three spiralian genomes.</title>
        <authorList>
            <person name="Simakov O."/>
            <person name="Marletaz F."/>
            <person name="Cho S.J."/>
            <person name="Edsinger-Gonzales E."/>
            <person name="Havlak P."/>
            <person name="Hellsten U."/>
            <person name="Kuo D.H."/>
            <person name="Larsson T."/>
            <person name="Lv J."/>
            <person name="Arendt D."/>
            <person name="Savage R."/>
            <person name="Osoegawa K."/>
            <person name="de Jong P."/>
            <person name="Grimwood J."/>
            <person name="Chapman J.A."/>
            <person name="Shapiro H."/>
            <person name="Aerts A."/>
            <person name="Otillar R.P."/>
            <person name="Terry A.Y."/>
            <person name="Boore J.L."/>
            <person name="Grigoriev I.V."/>
            <person name="Lindberg D.R."/>
            <person name="Seaver E.C."/>
            <person name="Weisblat D.A."/>
            <person name="Putnam N.H."/>
            <person name="Rokhsar D.S."/>
        </authorList>
    </citation>
    <scope>NUCLEOTIDE SEQUENCE [LARGE SCALE GENOMIC DNA]</scope>
</reference>
<dbReference type="CDD" id="cd16524">
    <property type="entry name" value="RING-HC_NHL-1-like"/>
    <property type="match status" value="1"/>
</dbReference>
<organism evidence="9 10">
    <name type="scientific">Lottia gigantea</name>
    <name type="common">Giant owl limpet</name>
    <dbReference type="NCBI Taxonomy" id="225164"/>
    <lineage>
        <taxon>Eukaryota</taxon>
        <taxon>Metazoa</taxon>
        <taxon>Spiralia</taxon>
        <taxon>Lophotrochozoa</taxon>
        <taxon>Mollusca</taxon>
        <taxon>Gastropoda</taxon>
        <taxon>Patellogastropoda</taxon>
        <taxon>Lottioidea</taxon>
        <taxon>Lottiidae</taxon>
        <taxon>Lottia</taxon>
    </lineage>
</organism>
<keyword evidence="4" id="KW-0862">Zinc</keyword>
<dbReference type="InterPro" id="IPR013083">
    <property type="entry name" value="Znf_RING/FYVE/PHD"/>
</dbReference>
<evidence type="ECO:0000256" key="4">
    <source>
        <dbReference type="ARBA" id="ARBA00022833"/>
    </source>
</evidence>
<dbReference type="InterPro" id="IPR050952">
    <property type="entry name" value="TRIM-NHL_E3_ligases"/>
</dbReference>
<dbReference type="Proteomes" id="UP000030746">
    <property type="component" value="Unassembled WGS sequence"/>
</dbReference>
<dbReference type="GeneID" id="20241583"/>
<dbReference type="InterPro" id="IPR001841">
    <property type="entry name" value="Znf_RING"/>
</dbReference>
<feature type="repeat" description="NHL" evidence="6">
    <location>
        <begin position="709"/>
        <end position="752"/>
    </location>
</feature>
<dbReference type="OrthoDB" id="342730at2759"/>
<sequence>MEDDDVTYSSRHIEQLLQCSVCLDRFKIPKLLPCQHTYCQSPCLEQLINPRTRMIKCPECRADHLVPRGGTSAFPNNITVMGFMDLPRLSLGEPRIPALNRNEGGVSSVKLSETDAYCKKSSGPSATETCSRYGGYSYGNDLGIDHPVVAQPPPRTTCSSCFRSSRLSQCHHCQQQICDICIRQHMEQVKVEIERMIYRIKRGMPKISSAIDDIGAKGGQAQQRCESAKTEINEMFERLIRDFKIRQRSLLDQIDTFLISELENLRSQQESFEVELASLASFCDSSESAVGHGSTTDGTELMQLHEQCEENCNITQNFEGSHMRRIAVRQIDINADIETFSETIAAFGEIEISARPGSRGANIDNRSIGSRLASRLVDLARPTSSRYQSYTSRPSSRNMDTDYGLSSALGTHSPLTQTHSPMTSSPTTERRRLLPSYLNRDPLNDSHRDLLASDSDNYDDRNTINTSRTNTAHQPRRRPRREHHSDTRLGLVSGEEGILSRYRRRSLGGLSPPREEELFDDDVEGAGRNRPYSRNATAGDTTAPRPPSRLEVPPENSSSTSSQEDLSTRNSYQRPQRQRNNQPPSSSSSQNQGSGRSSNQAEPRNRYNQKGRAIVRFGSRGNGFDEFTWPRGVAVSPIDDTIFIADSSNHRVQVFDSSGDYRRTFGSYGQEEGEFDCLAGITVNNLGQVIVSDRYNHRIQIFDHSFNFVTSFGEEGSLPGQLCYPWGIACDNMGFIYVCDKENNRIQVFQSNGAFVRCFGEQGDDLGQLDNPQYVAVSPDNKVYVSDSSNHRIQVFSMYGDFLFTFGDSGTGNGEVKYPRGIAIDEQGFVAVADSGNNRVQIFRPNGIYYSMFGSWGNENGQFKALEGLAILANGNIVVSDRENHRIQIF</sequence>
<dbReference type="GO" id="GO:0000209">
    <property type="term" value="P:protein polyubiquitination"/>
    <property type="evidence" value="ECO:0007669"/>
    <property type="project" value="TreeGrafter"/>
</dbReference>
<accession>V4B1Q8</accession>
<dbReference type="Gene3D" id="2.120.10.30">
    <property type="entry name" value="TolB, C-terminal domain"/>
    <property type="match status" value="3"/>
</dbReference>